<dbReference type="GO" id="GO:0071111">
    <property type="term" value="F:cyclic-guanylate-specific phosphodiesterase activity"/>
    <property type="evidence" value="ECO:0007669"/>
    <property type="project" value="UniProtKB-EC"/>
</dbReference>
<feature type="domain" description="EAL" evidence="2">
    <location>
        <begin position="446"/>
        <end position="704"/>
    </location>
</feature>
<dbReference type="InterPro" id="IPR035919">
    <property type="entry name" value="EAL_sf"/>
</dbReference>
<organism evidence="4 5">
    <name type="scientific">Acinetobacter stercoris</name>
    <dbReference type="NCBI Taxonomy" id="2126983"/>
    <lineage>
        <taxon>Bacteria</taxon>
        <taxon>Pseudomonadati</taxon>
        <taxon>Pseudomonadota</taxon>
        <taxon>Gammaproteobacteria</taxon>
        <taxon>Moraxellales</taxon>
        <taxon>Moraxellaceae</taxon>
        <taxon>Acinetobacter</taxon>
    </lineage>
</organism>
<accession>A0A2U3N494</accession>
<dbReference type="NCBIfam" id="TIGR00229">
    <property type="entry name" value="sensory_box"/>
    <property type="match status" value="1"/>
</dbReference>
<dbReference type="InParanoid" id="A0A2U3N494"/>
<dbReference type="SMART" id="SM00267">
    <property type="entry name" value="GGDEF"/>
    <property type="match status" value="1"/>
</dbReference>
<dbReference type="SMART" id="SM00052">
    <property type="entry name" value="EAL"/>
    <property type="match status" value="1"/>
</dbReference>
<protein>
    <submittedName>
        <fullName evidence="4">Cyclic di-GMP phosphodiesterase Gmr</fullName>
        <ecNumber evidence="4">3.1.4.52</ecNumber>
    </submittedName>
</protein>
<dbReference type="InterPro" id="IPR029787">
    <property type="entry name" value="Nucleotide_cyclase"/>
</dbReference>
<dbReference type="Pfam" id="PF08448">
    <property type="entry name" value="PAS_4"/>
    <property type="match status" value="1"/>
</dbReference>
<dbReference type="InterPro" id="IPR052155">
    <property type="entry name" value="Biofilm_reg_signaling"/>
</dbReference>
<dbReference type="PROSITE" id="PS50887">
    <property type="entry name" value="GGDEF"/>
    <property type="match status" value="1"/>
</dbReference>
<feature type="domain" description="PAC" evidence="1">
    <location>
        <begin position="220"/>
        <end position="275"/>
    </location>
</feature>
<name>A0A2U3N494_9GAMM</name>
<dbReference type="InterPro" id="IPR000014">
    <property type="entry name" value="PAS"/>
</dbReference>
<dbReference type="NCBIfam" id="TIGR00254">
    <property type="entry name" value="GGDEF"/>
    <property type="match status" value="1"/>
</dbReference>
<gene>
    <name evidence="4" type="primary">gmr_3</name>
    <name evidence="4" type="ORF">KPC_3632</name>
</gene>
<dbReference type="PANTHER" id="PTHR44757:SF2">
    <property type="entry name" value="BIOFILM ARCHITECTURE MAINTENANCE PROTEIN MBAA"/>
    <property type="match status" value="1"/>
</dbReference>
<dbReference type="PANTHER" id="PTHR44757">
    <property type="entry name" value="DIGUANYLATE CYCLASE DGCP"/>
    <property type="match status" value="1"/>
</dbReference>
<dbReference type="PROSITE" id="PS50883">
    <property type="entry name" value="EAL"/>
    <property type="match status" value="1"/>
</dbReference>
<feature type="domain" description="GGDEF" evidence="3">
    <location>
        <begin position="307"/>
        <end position="440"/>
    </location>
</feature>
<evidence type="ECO:0000259" key="3">
    <source>
        <dbReference type="PROSITE" id="PS50887"/>
    </source>
</evidence>
<dbReference type="SUPFAM" id="SSF55073">
    <property type="entry name" value="Nucleotide cyclase"/>
    <property type="match status" value="1"/>
</dbReference>
<dbReference type="Gene3D" id="3.20.20.450">
    <property type="entry name" value="EAL domain"/>
    <property type="match status" value="1"/>
</dbReference>
<dbReference type="InterPro" id="IPR043128">
    <property type="entry name" value="Rev_trsase/Diguanyl_cyclase"/>
</dbReference>
<evidence type="ECO:0000259" key="2">
    <source>
        <dbReference type="PROSITE" id="PS50883"/>
    </source>
</evidence>
<dbReference type="InterPro" id="IPR001633">
    <property type="entry name" value="EAL_dom"/>
</dbReference>
<evidence type="ECO:0000259" key="1">
    <source>
        <dbReference type="PROSITE" id="PS50113"/>
    </source>
</evidence>
<dbReference type="InterPro" id="IPR000160">
    <property type="entry name" value="GGDEF_dom"/>
</dbReference>
<dbReference type="PROSITE" id="PS50113">
    <property type="entry name" value="PAC"/>
    <property type="match status" value="1"/>
</dbReference>
<dbReference type="Proteomes" id="UP000245974">
    <property type="component" value="Unassembled WGS sequence"/>
</dbReference>
<dbReference type="Pfam" id="PF00990">
    <property type="entry name" value="GGDEF"/>
    <property type="match status" value="1"/>
</dbReference>
<dbReference type="SMART" id="SM00091">
    <property type="entry name" value="PAS"/>
    <property type="match status" value="2"/>
</dbReference>
<dbReference type="EC" id="3.1.4.52" evidence="4"/>
<dbReference type="InterPro" id="IPR000700">
    <property type="entry name" value="PAS-assoc_C"/>
</dbReference>
<dbReference type="InterPro" id="IPR035965">
    <property type="entry name" value="PAS-like_dom_sf"/>
</dbReference>
<dbReference type="SUPFAM" id="SSF55785">
    <property type="entry name" value="PYP-like sensor domain (PAS domain)"/>
    <property type="match status" value="2"/>
</dbReference>
<dbReference type="SUPFAM" id="SSF141868">
    <property type="entry name" value="EAL domain-like"/>
    <property type="match status" value="1"/>
</dbReference>
<keyword evidence="4" id="KW-0378">Hydrolase</keyword>
<dbReference type="CDD" id="cd01948">
    <property type="entry name" value="EAL"/>
    <property type="match status" value="1"/>
</dbReference>
<dbReference type="CDD" id="cd01949">
    <property type="entry name" value="GGDEF"/>
    <property type="match status" value="1"/>
</dbReference>
<keyword evidence="5" id="KW-1185">Reference proteome</keyword>
<dbReference type="InterPro" id="IPR013656">
    <property type="entry name" value="PAS_4"/>
</dbReference>
<sequence length="704" mass="79749">MTNVYARIPSRFEPKADEIMKPIALLDEVNQKKSSFFKAFDYLAQMVGVFSLDGQPIYLNLSWKNIFGFSHNYFTMIHQDDLSNFLKKYNDAKDTNLSMQYDVRLEVDHQFQWFSLHIQCFYHSELNQPVLLITATNIQKRKMGQVDLMEQLGTYENMLDVSVDCIKVLDIDGNVKHMNLSGRKALGLAPDEKEFGMKWLDLLPVEVRGRGEKALRQAVKGKNARFAGKSVGAGITQYWDNILTPVLDEKGETRSILCVSRDVTLQKNAENKLRKNSEIDDLTGLYNRRLFKTRLKRLITHAKDKQQMAGILLIDLDHFKHVNDTLGHSAGDHLLRVLSKRLQSVLHEDVFIARLGGDEFAIAVGSLSSEQDFVKIAELASRQLDASISYSGRLINGGMSIGCALYPRDAQDASGLMQCVDTALNDLKADGRGGIRFFNKQMFLNTENMAKQLNLARKIIRQDLVVPYYQPKIDLKTNKLVGYEALLRWNCPESGDIQLPNVIQEAFKDYKLATKLSELMHTKIFTDLAYCINKGLHVVPVAINVAPVEFLRDDYAEQILIRMAQFKIPYHLVEIEVTEQILEERGSDYVRRALELLKQKGIRIALDDFGTGHSSLTRLKDYPVDCLKIDKSFINLISCDPTILAVVQAITQLGPKLHLDIVAEGIETKEQLDILIDCGCKIGQGFYFNAAINCDAVIQQLQQS</sequence>
<dbReference type="EMBL" id="OOGT01000304">
    <property type="protein sequence ID" value="SPL72454.1"/>
    <property type="molecule type" value="Genomic_DNA"/>
</dbReference>
<dbReference type="CDD" id="cd00130">
    <property type="entry name" value="PAS"/>
    <property type="match status" value="2"/>
</dbReference>
<dbReference type="OrthoDB" id="9804951at2"/>
<proteinExistence type="predicted"/>
<reference evidence="5" key="1">
    <citation type="submission" date="2018-03" db="EMBL/GenBank/DDBJ databases">
        <authorList>
            <person name="Blom J."/>
        </authorList>
    </citation>
    <scope>NUCLEOTIDE SEQUENCE [LARGE SCALE GENOMIC DNA]</scope>
    <source>
        <strain evidence="5">KPC-SM-21</strain>
    </source>
</reference>
<dbReference type="Pfam" id="PF00563">
    <property type="entry name" value="EAL"/>
    <property type="match status" value="1"/>
</dbReference>
<evidence type="ECO:0000313" key="5">
    <source>
        <dbReference type="Proteomes" id="UP000245974"/>
    </source>
</evidence>
<evidence type="ECO:0000313" key="4">
    <source>
        <dbReference type="EMBL" id="SPL72454.1"/>
    </source>
</evidence>
<dbReference type="Gene3D" id="3.30.70.270">
    <property type="match status" value="1"/>
</dbReference>
<dbReference type="AlphaFoldDB" id="A0A2U3N494"/>
<dbReference type="Gene3D" id="3.30.450.20">
    <property type="entry name" value="PAS domain"/>
    <property type="match status" value="2"/>
</dbReference>